<dbReference type="InterPro" id="IPR002942">
    <property type="entry name" value="S4_RNA-bd"/>
</dbReference>
<evidence type="ECO:0000313" key="7">
    <source>
        <dbReference type="EMBL" id="TCK24672.1"/>
    </source>
</evidence>
<dbReference type="CDD" id="cd02870">
    <property type="entry name" value="PseudoU_synth_RsuA_like"/>
    <property type="match status" value="1"/>
</dbReference>
<dbReference type="RefSeq" id="WP_132421098.1">
    <property type="nucleotide sequence ID" value="NZ_SMFZ01000001.1"/>
</dbReference>
<dbReference type="GO" id="GO:0000455">
    <property type="term" value="P:enzyme-directed rRNA pseudouridine synthesis"/>
    <property type="evidence" value="ECO:0007669"/>
    <property type="project" value="UniProtKB-ARBA"/>
</dbReference>
<dbReference type="PROSITE" id="PS01149">
    <property type="entry name" value="PSI_RSU"/>
    <property type="match status" value="1"/>
</dbReference>
<dbReference type="EC" id="5.4.99.-" evidence="5"/>
<accession>A0A4R1I3T9</accession>
<keyword evidence="4" id="KW-0694">RNA-binding</keyword>
<dbReference type="InterPro" id="IPR000748">
    <property type="entry name" value="PsdUridine_synth_RsuA/RluB/E/F"/>
</dbReference>
<dbReference type="PROSITE" id="PS50889">
    <property type="entry name" value="S4"/>
    <property type="match status" value="1"/>
</dbReference>
<evidence type="ECO:0000256" key="4">
    <source>
        <dbReference type="PROSITE-ProRule" id="PRU00182"/>
    </source>
</evidence>
<dbReference type="Gene3D" id="3.30.70.1560">
    <property type="entry name" value="Alpha-L RNA-binding motif"/>
    <property type="match status" value="1"/>
</dbReference>
<dbReference type="InterPro" id="IPR020094">
    <property type="entry name" value="TruA/RsuA/RluB/E/F_N"/>
</dbReference>
<evidence type="ECO:0000256" key="1">
    <source>
        <dbReference type="ARBA" id="ARBA00000073"/>
    </source>
</evidence>
<gene>
    <name evidence="7" type="ORF">EV378_0458</name>
</gene>
<dbReference type="InterPro" id="IPR020103">
    <property type="entry name" value="PsdUridine_synth_cat_dom_sf"/>
</dbReference>
<dbReference type="SUPFAM" id="SSF55174">
    <property type="entry name" value="Alpha-L RNA-binding motif"/>
    <property type="match status" value="1"/>
</dbReference>
<dbReference type="GO" id="GO:0120159">
    <property type="term" value="F:rRNA pseudouridine synthase activity"/>
    <property type="evidence" value="ECO:0007669"/>
    <property type="project" value="UniProtKB-ARBA"/>
</dbReference>
<evidence type="ECO:0000313" key="8">
    <source>
        <dbReference type="Proteomes" id="UP000295560"/>
    </source>
</evidence>
<comment type="similarity">
    <text evidence="2 5">Belongs to the pseudouridine synthase RsuA family.</text>
</comment>
<keyword evidence="8" id="KW-1185">Reference proteome</keyword>
<dbReference type="NCBIfam" id="TIGR00093">
    <property type="entry name" value="pseudouridine synthase"/>
    <property type="match status" value="1"/>
</dbReference>
<comment type="caution">
    <text evidence="7">The sequence shown here is derived from an EMBL/GenBank/DDBJ whole genome shotgun (WGS) entry which is preliminary data.</text>
</comment>
<dbReference type="OrthoDB" id="9807213at2"/>
<dbReference type="CDD" id="cd00165">
    <property type="entry name" value="S4"/>
    <property type="match status" value="1"/>
</dbReference>
<feature type="domain" description="RNA-binding S4" evidence="6">
    <location>
        <begin position="9"/>
        <end position="69"/>
    </location>
</feature>
<dbReference type="FunFam" id="3.10.290.10:FF:000003">
    <property type="entry name" value="Pseudouridine synthase"/>
    <property type="match status" value="1"/>
</dbReference>
<dbReference type="InterPro" id="IPR018496">
    <property type="entry name" value="PsdUridine_synth_RsuA/RluB_CS"/>
</dbReference>
<dbReference type="InterPro" id="IPR042092">
    <property type="entry name" value="PsdUridine_s_RsuA/RluB/E/F_cat"/>
</dbReference>
<dbReference type="Proteomes" id="UP000295560">
    <property type="component" value="Unassembled WGS sequence"/>
</dbReference>
<dbReference type="InterPro" id="IPR050343">
    <property type="entry name" value="RsuA_PseudoU_synthase"/>
</dbReference>
<name>A0A4R1I3T9_PSEEN</name>
<comment type="catalytic activity">
    <reaction evidence="1">
        <text>a uridine in RNA = a pseudouridine in RNA</text>
        <dbReference type="Rhea" id="RHEA:48348"/>
        <dbReference type="Rhea" id="RHEA-COMP:12068"/>
        <dbReference type="Rhea" id="RHEA-COMP:12069"/>
        <dbReference type="ChEBI" id="CHEBI:65314"/>
        <dbReference type="ChEBI" id="CHEBI:65315"/>
    </reaction>
</comment>
<dbReference type="PANTHER" id="PTHR47683:SF2">
    <property type="entry name" value="RNA-BINDING S4 DOMAIN-CONTAINING PROTEIN"/>
    <property type="match status" value="1"/>
</dbReference>
<evidence type="ECO:0000256" key="5">
    <source>
        <dbReference type="RuleBase" id="RU003887"/>
    </source>
</evidence>
<evidence type="ECO:0000259" key="6">
    <source>
        <dbReference type="SMART" id="SM00363"/>
    </source>
</evidence>
<protein>
    <recommendedName>
        <fullName evidence="5">Pseudouridine synthase</fullName>
        <ecNumber evidence="5">5.4.99.-</ecNumber>
    </recommendedName>
</protein>
<evidence type="ECO:0000256" key="3">
    <source>
        <dbReference type="ARBA" id="ARBA00023235"/>
    </source>
</evidence>
<dbReference type="InterPro" id="IPR036986">
    <property type="entry name" value="S4_RNA-bd_sf"/>
</dbReference>
<dbReference type="EMBL" id="SMFZ01000001">
    <property type="protein sequence ID" value="TCK24672.1"/>
    <property type="molecule type" value="Genomic_DNA"/>
</dbReference>
<keyword evidence="3 5" id="KW-0413">Isomerase</keyword>
<dbReference type="Pfam" id="PF00849">
    <property type="entry name" value="PseudoU_synth_2"/>
    <property type="match status" value="1"/>
</dbReference>
<dbReference type="Gene3D" id="3.30.70.580">
    <property type="entry name" value="Pseudouridine synthase I, catalytic domain, N-terminal subdomain"/>
    <property type="match status" value="1"/>
</dbReference>
<dbReference type="InterPro" id="IPR006145">
    <property type="entry name" value="PsdUridine_synth_RsuA/RluA"/>
</dbReference>
<dbReference type="SUPFAM" id="SSF55120">
    <property type="entry name" value="Pseudouridine synthase"/>
    <property type="match status" value="1"/>
</dbReference>
<evidence type="ECO:0000256" key="2">
    <source>
        <dbReference type="ARBA" id="ARBA00008348"/>
    </source>
</evidence>
<dbReference type="PANTHER" id="PTHR47683">
    <property type="entry name" value="PSEUDOURIDINE SYNTHASE FAMILY PROTEIN-RELATED"/>
    <property type="match status" value="1"/>
</dbReference>
<dbReference type="SMART" id="SM00363">
    <property type="entry name" value="S4"/>
    <property type="match status" value="1"/>
</dbReference>
<sequence length="252" mass="27470">MSDNAREGIRLQKVLAQAGVASRRAAEELIAAGRVDVDGETVREMGRRVDPATAVVHVDGARIALREDQVYLSLNKPRGMLSTMADDRGRPCVGDLLADKFDLMDQAGRLFHVGRLDADTEGLLLLTNDGELGHRLMHPSFEVPKTYLAEVMGMPARDVGKRLRAGVDLDDGAVVVHSFKLVDSLPGRSIVELVLHEGRKHVVRRLLDSVGHPVQRLTRTAVGEVRLGNQKPGKLRPLNTTEVGSLYKAVGL</sequence>
<proteinExistence type="inferred from homology"/>
<reference evidence="7 8" key="1">
    <citation type="submission" date="2019-03" db="EMBL/GenBank/DDBJ databases">
        <title>Sequencing the genomes of 1000 actinobacteria strains.</title>
        <authorList>
            <person name="Klenk H.-P."/>
        </authorList>
    </citation>
    <scope>NUCLEOTIDE SEQUENCE [LARGE SCALE GENOMIC DNA]</scope>
    <source>
        <strain evidence="7 8">DSM 44969</strain>
    </source>
</reference>
<organism evidence="7 8">
    <name type="scientific">Pseudonocardia endophytica</name>
    <dbReference type="NCBI Taxonomy" id="401976"/>
    <lineage>
        <taxon>Bacteria</taxon>
        <taxon>Bacillati</taxon>
        <taxon>Actinomycetota</taxon>
        <taxon>Actinomycetes</taxon>
        <taxon>Pseudonocardiales</taxon>
        <taxon>Pseudonocardiaceae</taxon>
        <taxon>Pseudonocardia</taxon>
    </lineage>
</organism>
<dbReference type="Pfam" id="PF01479">
    <property type="entry name" value="S4"/>
    <property type="match status" value="1"/>
</dbReference>
<dbReference type="GO" id="GO:0003723">
    <property type="term" value="F:RNA binding"/>
    <property type="evidence" value="ECO:0007669"/>
    <property type="project" value="UniProtKB-KW"/>
</dbReference>
<dbReference type="AlphaFoldDB" id="A0A4R1I3T9"/>
<dbReference type="Gene3D" id="3.10.290.10">
    <property type="entry name" value="RNA-binding S4 domain"/>
    <property type="match status" value="1"/>
</dbReference>